<dbReference type="InterPro" id="IPR046342">
    <property type="entry name" value="CBS_dom_sf"/>
</dbReference>
<feature type="domain" description="CBS" evidence="3">
    <location>
        <begin position="73"/>
        <end position="125"/>
    </location>
</feature>
<evidence type="ECO:0000313" key="4">
    <source>
        <dbReference type="EMBL" id="OQP50676.1"/>
    </source>
</evidence>
<dbReference type="SUPFAM" id="SSF54631">
    <property type="entry name" value="CBS-domain pair"/>
    <property type="match status" value="1"/>
</dbReference>
<organism evidence="4 5">
    <name type="scientific">Niastella yeongjuensis</name>
    <dbReference type="NCBI Taxonomy" id="354355"/>
    <lineage>
        <taxon>Bacteria</taxon>
        <taxon>Pseudomonadati</taxon>
        <taxon>Bacteroidota</taxon>
        <taxon>Chitinophagia</taxon>
        <taxon>Chitinophagales</taxon>
        <taxon>Chitinophagaceae</taxon>
        <taxon>Niastella</taxon>
    </lineage>
</organism>
<dbReference type="PROSITE" id="PS51371">
    <property type="entry name" value="CBS"/>
    <property type="match status" value="2"/>
</dbReference>
<dbReference type="SMART" id="SM00116">
    <property type="entry name" value="CBS"/>
    <property type="match status" value="2"/>
</dbReference>
<dbReference type="Gene3D" id="3.10.580.10">
    <property type="entry name" value="CBS-domain"/>
    <property type="match status" value="1"/>
</dbReference>
<dbReference type="Pfam" id="PF00571">
    <property type="entry name" value="CBS"/>
    <property type="match status" value="2"/>
</dbReference>
<keyword evidence="5" id="KW-1185">Reference proteome</keyword>
<evidence type="ECO:0000313" key="5">
    <source>
        <dbReference type="Proteomes" id="UP000192610"/>
    </source>
</evidence>
<protein>
    <recommendedName>
        <fullName evidence="3">CBS domain-containing protein</fullName>
    </recommendedName>
</protein>
<dbReference type="PANTHER" id="PTHR43080:SF2">
    <property type="entry name" value="CBS DOMAIN-CONTAINING PROTEIN"/>
    <property type="match status" value="1"/>
</dbReference>
<evidence type="ECO:0000256" key="2">
    <source>
        <dbReference type="PROSITE-ProRule" id="PRU00703"/>
    </source>
</evidence>
<accession>A0A1V9EX26</accession>
<name>A0A1V9EX26_9BACT</name>
<evidence type="ECO:0000256" key="1">
    <source>
        <dbReference type="ARBA" id="ARBA00023122"/>
    </source>
</evidence>
<dbReference type="InterPro" id="IPR000644">
    <property type="entry name" value="CBS_dom"/>
</dbReference>
<gene>
    <name evidence="4" type="ORF">A4H97_02205</name>
</gene>
<dbReference type="InterPro" id="IPR051257">
    <property type="entry name" value="Diverse_CBS-Domain"/>
</dbReference>
<dbReference type="PANTHER" id="PTHR43080">
    <property type="entry name" value="CBS DOMAIN-CONTAINING PROTEIN CBSX3, MITOCHONDRIAL"/>
    <property type="match status" value="1"/>
</dbReference>
<dbReference type="EMBL" id="LVXG01000012">
    <property type="protein sequence ID" value="OQP50676.1"/>
    <property type="molecule type" value="Genomic_DNA"/>
</dbReference>
<dbReference type="Proteomes" id="UP000192610">
    <property type="component" value="Unassembled WGS sequence"/>
</dbReference>
<sequence>MSVLNKELISASIPTLTLSDTVIQALDLMSEFHVMQLPVVAEDKYLGLVFEEDLMNHDERTSLQSLDTHFSKVAVHANTHFIEAVQMLNDYNLSLVPVIDKENEFVGAIAAIDLLKELGKATGASEPGGLIVLEMEQRNFSFSELSKLVETNDAQITQLNSYWDNNTSSFFVAIKINKFEISDIVATFQRYEYNVKYYFGEELYENELRNNYDHLMNYLNI</sequence>
<comment type="caution">
    <text evidence="4">The sequence shown here is derived from an EMBL/GenBank/DDBJ whole genome shotgun (WGS) entry which is preliminary data.</text>
</comment>
<dbReference type="STRING" id="354355.SAMN05660816_00504"/>
<dbReference type="AlphaFoldDB" id="A0A1V9EX26"/>
<keyword evidence="1 2" id="KW-0129">CBS domain</keyword>
<dbReference type="OrthoDB" id="1523762at2"/>
<feature type="domain" description="CBS" evidence="3">
    <location>
        <begin position="9"/>
        <end position="68"/>
    </location>
</feature>
<reference evidence="5" key="1">
    <citation type="submission" date="2016-04" db="EMBL/GenBank/DDBJ databases">
        <authorList>
            <person name="Chen L."/>
            <person name="Zhuang W."/>
            <person name="Wang G."/>
        </authorList>
    </citation>
    <scope>NUCLEOTIDE SEQUENCE [LARGE SCALE GENOMIC DNA]</scope>
    <source>
        <strain evidence="5">17621</strain>
    </source>
</reference>
<evidence type="ECO:0000259" key="3">
    <source>
        <dbReference type="PROSITE" id="PS51371"/>
    </source>
</evidence>
<proteinExistence type="predicted"/>